<evidence type="ECO:0000256" key="7">
    <source>
        <dbReference type="ARBA" id="ARBA00023186"/>
    </source>
</evidence>
<evidence type="ECO:0000256" key="3">
    <source>
        <dbReference type="ARBA" id="ARBA00022553"/>
    </source>
</evidence>
<dbReference type="FunFam" id="3.90.640.10:FF:000003">
    <property type="entry name" value="Molecular chaperone DnaK"/>
    <property type="match status" value="1"/>
</dbReference>
<evidence type="ECO:0000256" key="6">
    <source>
        <dbReference type="ARBA" id="ARBA00023016"/>
    </source>
</evidence>
<accession>A0A1N7MMJ1</accession>
<keyword evidence="6 8" id="KW-0346">Stress response</keyword>
<dbReference type="Gene3D" id="3.30.420.40">
    <property type="match status" value="2"/>
</dbReference>
<dbReference type="OrthoDB" id="9766019at2"/>
<keyword evidence="13" id="KW-1185">Reference proteome</keyword>
<dbReference type="EMBL" id="FTOM01000008">
    <property type="protein sequence ID" value="SIS87374.1"/>
    <property type="molecule type" value="Genomic_DNA"/>
</dbReference>
<comment type="function">
    <text evidence="8">Acts as a chaperone.</text>
</comment>
<dbReference type="GO" id="GO:0140662">
    <property type="term" value="F:ATP-dependent protein folding chaperone"/>
    <property type="evidence" value="ECO:0007669"/>
    <property type="project" value="InterPro"/>
</dbReference>
<dbReference type="InterPro" id="IPR043129">
    <property type="entry name" value="ATPase_NBD"/>
</dbReference>
<dbReference type="NCBIfam" id="NF001413">
    <property type="entry name" value="PRK00290.1"/>
    <property type="match status" value="1"/>
</dbReference>
<feature type="region of interest" description="Disordered" evidence="11">
    <location>
        <begin position="603"/>
        <end position="640"/>
    </location>
</feature>
<protein>
    <recommendedName>
        <fullName evidence="2 8">Chaperone protein DnaK</fullName>
    </recommendedName>
    <alternativeName>
        <fullName evidence="8">HSP70</fullName>
    </alternativeName>
    <alternativeName>
        <fullName evidence="8">Heat shock 70 kDa protein</fullName>
    </alternativeName>
    <alternativeName>
        <fullName evidence="8">Heat shock protein 70</fullName>
    </alternativeName>
</protein>
<sequence>MAKVIGIDLGTTNSCVAIMDGSQPRVIENSEGARTTPSIVAYTDNERLVGQPAKRQAVTNPTNTIFAVKRLIGRRTTDAEVEKDKKLVPYSIVDGGNGDAWVEVKGEKFSPAQVSAVILQKMKETAESYLGDTVTQAVITVPAYFNDAQRQATKDAGKIAGLEVLRIINEPTAAALAYGLDKKDTKTIAVYDLGGGTFDITILEIDDGLFEVKSTNGDTFLGGEDFDMRIVNYLADEFKKEHGVDLTKDKMALQRLKEAAEKAKIELSSSQQTEINQPFISMDATSGTPLHMVMKLTRAKLESLVGDLIKKSLDPCKAALKDAGVSKDEIDEVVLVGGMTRMPKVIEEVTKFFGKEPHKGVNPDEVVALGAAIQAGVLQGDVKDVVLLDVTPLSLGIETLGGVFTRLIDRNTTIPTKKSQIFSTAEDNQNAVTIRVFQGEREMAADNKLLGMFNLEDIPPAPRGMPQIEVTFDIDANGIVSVSAKDKGTGKEQKITIQASGGLSDEDIEKMIRDAEANAEADKARKELVEAHNQGESLLHSTRKSLEEHGEKVDASTVEAIELACNALEEALKSEDAGKIKGAIQNLTDAAMKLGEAIYKAEAAKAGQSTGADDEEEGPRSVDDDIVDADFEDLGEDKRK</sequence>
<evidence type="ECO:0000256" key="9">
    <source>
        <dbReference type="RuleBase" id="RU003322"/>
    </source>
</evidence>
<dbReference type="Pfam" id="PF00012">
    <property type="entry name" value="HSP70"/>
    <property type="match status" value="1"/>
</dbReference>
<dbReference type="Gene3D" id="2.60.34.10">
    <property type="entry name" value="Substrate Binding Domain Of DNAk, Chain A, domain 1"/>
    <property type="match status" value="1"/>
</dbReference>
<evidence type="ECO:0000256" key="1">
    <source>
        <dbReference type="ARBA" id="ARBA00007381"/>
    </source>
</evidence>
<evidence type="ECO:0000256" key="5">
    <source>
        <dbReference type="ARBA" id="ARBA00022840"/>
    </source>
</evidence>
<dbReference type="Gene3D" id="3.90.640.10">
    <property type="entry name" value="Actin, Chain A, domain 4"/>
    <property type="match status" value="1"/>
</dbReference>
<dbReference type="InterPro" id="IPR029047">
    <property type="entry name" value="HSP70_peptide-bd_sf"/>
</dbReference>
<dbReference type="PROSITE" id="PS01036">
    <property type="entry name" value="HSP70_3"/>
    <property type="match status" value="1"/>
</dbReference>
<dbReference type="HAMAP" id="MF_00332">
    <property type="entry name" value="DnaK"/>
    <property type="match status" value="1"/>
</dbReference>
<keyword evidence="5 8" id="KW-0067">ATP-binding</keyword>
<feature type="coiled-coil region" evidence="10">
    <location>
        <begin position="246"/>
        <end position="273"/>
    </location>
</feature>
<dbReference type="AlphaFoldDB" id="A0A1N7MMJ1"/>
<proteinExistence type="evidence at transcript level"/>
<name>A0A1N7MMJ1_9RHOB</name>
<evidence type="ECO:0000313" key="13">
    <source>
        <dbReference type="Proteomes" id="UP000186098"/>
    </source>
</evidence>
<keyword evidence="3 8" id="KW-0597">Phosphoprotein</keyword>
<dbReference type="PRINTS" id="PR00301">
    <property type="entry name" value="HEATSHOCK70"/>
</dbReference>
<dbReference type="PROSITE" id="PS00297">
    <property type="entry name" value="HSP70_1"/>
    <property type="match status" value="1"/>
</dbReference>
<dbReference type="InterPro" id="IPR013126">
    <property type="entry name" value="Hsp_70_fam"/>
</dbReference>
<evidence type="ECO:0000256" key="4">
    <source>
        <dbReference type="ARBA" id="ARBA00022741"/>
    </source>
</evidence>
<dbReference type="RefSeq" id="WP_076367172.1">
    <property type="nucleotide sequence ID" value="NZ_FTOM01000008.1"/>
</dbReference>
<dbReference type="FunFam" id="3.30.420.40:FF:000004">
    <property type="entry name" value="Molecular chaperone DnaK"/>
    <property type="match status" value="1"/>
</dbReference>
<dbReference type="InterPro" id="IPR029048">
    <property type="entry name" value="HSP70_C_sf"/>
</dbReference>
<dbReference type="SUPFAM" id="SSF100934">
    <property type="entry name" value="Heat shock protein 70kD (HSP70), C-terminal subdomain"/>
    <property type="match status" value="1"/>
</dbReference>
<evidence type="ECO:0000313" key="12">
    <source>
        <dbReference type="EMBL" id="SIS87374.1"/>
    </source>
</evidence>
<dbReference type="GO" id="GO:0051082">
    <property type="term" value="F:unfolded protein binding"/>
    <property type="evidence" value="ECO:0007669"/>
    <property type="project" value="InterPro"/>
</dbReference>
<dbReference type="CDD" id="cd11733">
    <property type="entry name" value="ASKHA_NBD_HSP70_HSPA9"/>
    <property type="match status" value="1"/>
</dbReference>
<reference evidence="13" key="1">
    <citation type="submission" date="2017-01" db="EMBL/GenBank/DDBJ databases">
        <authorList>
            <person name="Varghese N."/>
            <person name="Submissions S."/>
        </authorList>
    </citation>
    <scope>NUCLEOTIDE SEQUENCE [LARGE SCALE GENOMIC DNA]</scope>
    <source>
        <strain evidence="13">DSM 18714</strain>
    </source>
</reference>
<dbReference type="GO" id="GO:0005524">
    <property type="term" value="F:ATP binding"/>
    <property type="evidence" value="ECO:0007669"/>
    <property type="project" value="UniProtKB-UniRule"/>
</dbReference>
<dbReference type="NCBIfam" id="NF003520">
    <property type="entry name" value="PRK05183.1"/>
    <property type="match status" value="1"/>
</dbReference>
<evidence type="ECO:0000256" key="11">
    <source>
        <dbReference type="SAM" id="MobiDB-lite"/>
    </source>
</evidence>
<dbReference type="Gene3D" id="1.20.1270.10">
    <property type="match status" value="1"/>
</dbReference>
<evidence type="ECO:0000256" key="10">
    <source>
        <dbReference type="SAM" id="Coils"/>
    </source>
</evidence>
<dbReference type="SUPFAM" id="SSF100920">
    <property type="entry name" value="Heat shock protein 70kD (HSP70), peptide-binding domain"/>
    <property type="match status" value="1"/>
</dbReference>
<dbReference type="FunFam" id="2.60.34.10:FF:000014">
    <property type="entry name" value="Chaperone protein DnaK HSP70"/>
    <property type="match status" value="1"/>
</dbReference>
<comment type="similarity">
    <text evidence="1 8 9">Belongs to the heat shock protein 70 family.</text>
</comment>
<organism evidence="12 13">
    <name type="scientific">Phaeovulum vinaykumarii</name>
    <dbReference type="NCBI Taxonomy" id="407234"/>
    <lineage>
        <taxon>Bacteria</taxon>
        <taxon>Pseudomonadati</taxon>
        <taxon>Pseudomonadota</taxon>
        <taxon>Alphaproteobacteria</taxon>
        <taxon>Rhodobacterales</taxon>
        <taxon>Paracoccaceae</taxon>
        <taxon>Phaeovulum</taxon>
    </lineage>
</organism>
<gene>
    <name evidence="8" type="primary">dnaK</name>
    <name evidence="12" type="ORF">SAMN05421795_108102</name>
</gene>
<dbReference type="SUPFAM" id="SSF53067">
    <property type="entry name" value="Actin-like ATPase domain"/>
    <property type="match status" value="2"/>
</dbReference>
<feature type="compositionally biased region" description="Acidic residues" evidence="11">
    <location>
        <begin position="624"/>
        <end position="640"/>
    </location>
</feature>
<dbReference type="PANTHER" id="PTHR19375">
    <property type="entry name" value="HEAT SHOCK PROTEIN 70KDA"/>
    <property type="match status" value="1"/>
</dbReference>
<keyword evidence="4 8" id="KW-0547">Nucleotide-binding</keyword>
<dbReference type="NCBIfam" id="TIGR02350">
    <property type="entry name" value="prok_dnaK"/>
    <property type="match status" value="1"/>
</dbReference>
<dbReference type="InterPro" id="IPR012725">
    <property type="entry name" value="Chaperone_DnaK"/>
</dbReference>
<dbReference type="FunFam" id="1.20.1270.10:FF:000001">
    <property type="entry name" value="Molecular chaperone DnaK"/>
    <property type="match status" value="1"/>
</dbReference>
<dbReference type="STRING" id="407234.SAMN05421795_108102"/>
<evidence type="ECO:0000256" key="8">
    <source>
        <dbReference type="HAMAP-Rule" id="MF_00332"/>
    </source>
</evidence>
<keyword evidence="10" id="KW-0175">Coiled coil</keyword>
<comment type="induction">
    <text evidence="8">By stress conditions e.g. heat shock.</text>
</comment>
<dbReference type="PROSITE" id="PS00329">
    <property type="entry name" value="HSP70_2"/>
    <property type="match status" value="1"/>
</dbReference>
<keyword evidence="7 8" id="KW-0143">Chaperone</keyword>
<dbReference type="Proteomes" id="UP000186098">
    <property type="component" value="Unassembled WGS sequence"/>
</dbReference>
<feature type="modified residue" description="Phosphothreonine; by autocatalysis" evidence="8">
    <location>
        <position position="197"/>
    </location>
</feature>
<evidence type="ECO:0000256" key="2">
    <source>
        <dbReference type="ARBA" id="ARBA00014415"/>
    </source>
</evidence>
<dbReference type="InterPro" id="IPR018181">
    <property type="entry name" value="Heat_shock_70_CS"/>
</dbReference>